<protein>
    <submittedName>
        <fullName evidence="1">Uncharacterized protein</fullName>
    </submittedName>
</protein>
<accession>X1BB29</accession>
<evidence type="ECO:0000313" key="1">
    <source>
        <dbReference type="EMBL" id="GAG92275.1"/>
    </source>
</evidence>
<sequence>MSSKQQFPFECRFCALLKEVEDPLPGEEGYYHYRCSVGRFDAPTPSGTVPQSFAWSGIWRPNKKVAVAEKGCPHFKLHPLVLLVGKSGRP</sequence>
<organism evidence="1">
    <name type="scientific">marine sediment metagenome</name>
    <dbReference type="NCBI Taxonomy" id="412755"/>
    <lineage>
        <taxon>unclassified sequences</taxon>
        <taxon>metagenomes</taxon>
        <taxon>ecological metagenomes</taxon>
    </lineage>
</organism>
<reference evidence="1" key="1">
    <citation type="journal article" date="2014" name="Front. Microbiol.">
        <title>High frequency of phylogenetically diverse reductive dehalogenase-homologous genes in deep subseafloor sedimentary metagenomes.</title>
        <authorList>
            <person name="Kawai M."/>
            <person name="Futagami T."/>
            <person name="Toyoda A."/>
            <person name="Takaki Y."/>
            <person name="Nishi S."/>
            <person name="Hori S."/>
            <person name="Arai W."/>
            <person name="Tsubouchi T."/>
            <person name="Morono Y."/>
            <person name="Uchiyama I."/>
            <person name="Ito T."/>
            <person name="Fujiyama A."/>
            <person name="Inagaki F."/>
            <person name="Takami H."/>
        </authorList>
    </citation>
    <scope>NUCLEOTIDE SEQUENCE</scope>
    <source>
        <strain evidence="1">Expedition CK06-06</strain>
    </source>
</reference>
<dbReference type="AlphaFoldDB" id="X1BB29"/>
<dbReference type="EMBL" id="BART01023412">
    <property type="protein sequence ID" value="GAG92275.1"/>
    <property type="molecule type" value="Genomic_DNA"/>
</dbReference>
<name>X1BB29_9ZZZZ</name>
<proteinExistence type="predicted"/>
<gene>
    <name evidence="1" type="ORF">S01H4_42603</name>
</gene>
<comment type="caution">
    <text evidence="1">The sequence shown here is derived from an EMBL/GenBank/DDBJ whole genome shotgun (WGS) entry which is preliminary data.</text>
</comment>